<gene>
    <name evidence="1" type="ORF">BKA67DRAFT_652696</name>
</gene>
<proteinExistence type="predicted"/>
<dbReference type="OrthoDB" id="2821191at2759"/>
<evidence type="ECO:0008006" key="3">
    <source>
        <dbReference type="Google" id="ProtNLM"/>
    </source>
</evidence>
<protein>
    <recommendedName>
        <fullName evidence="3">N-acetyltransferase domain-containing protein</fullName>
    </recommendedName>
</protein>
<accession>A0A9P8UWH7</accession>
<keyword evidence="2" id="KW-1185">Reference proteome</keyword>
<dbReference type="RefSeq" id="XP_045963599.1">
    <property type="nucleotide sequence ID" value="XM_046106213.1"/>
</dbReference>
<dbReference type="EMBL" id="JAGPXC010000001">
    <property type="protein sequence ID" value="KAH6659468.1"/>
    <property type="molecule type" value="Genomic_DNA"/>
</dbReference>
<evidence type="ECO:0000313" key="1">
    <source>
        <dbReference type="EMBL" id="KAH6659468.1"/>
    </source>
</evidence>
<dbReference type="SUPFAM" id="SSF55729">
    <property type="entry name" value="Acyl-CoA N-acyltransferases (Nat)"/>
    <property type="match status" value="1"/>
</dbReference>
<dbReference type="Proteomes" id="UP000758603">
    <property type="component" value="Unassembled WGS sequence"/>
</dbReference>
<evidence type="ECO:0000313" key="2">
    <source>
        <dbReference type="Proteomes" id="UP000758603"/>
    </source>
</evidence>
<sequence length="237" mass="26256">MAQPFRIREQLTHPEDTEFLVAAFDSCIPYCESVGSGGMWGSQPFSAKDGFLKSTQDDVLHSERYRTTGEGEEAVRIFVAEQPVSGAEDDGLCYRTEAAHGDGQHSAARYLKLGAAMVRMNWFPPYVRGQARLKSAVQEAEEAGDWVYVEVIISDFRAPETSRKGVGVALLDYIRDFSVGRGASTVFVDAWSGNAGKLVRLYELNGFTAEKDFFVERNDKEPWPAVLLRRDLGNASA</sequence>
<reference evidence="1" key="1">
    <citation type="journal article" date="2021" name="Nat. Commun.">
        <title>Genetic determinants of endophytism in the Arabidopsis root mycobiome.</title>
        <authorList>
            <person name="Mesny F."/>
            <person name="Miyauchi S."/>
            <person name="Thiergart T."/>
            <person name="Pickel B."/>
            <person name="Atanasova L."/>
            <person name="Karlsson M."/>
            <person name="Huettel B."/>
            <person name="Barry K.W."/>
            <person name="Haridas S."/>
            <person name="Chen C."/>
            <person name="Bauer D."/>
            <person name="Andreopoulos W."/>
            <person name="Pangilinan J."/>
            <person name="LaButti K."/>
            <person name="Riley R."/>
            <person name="Lipzen A."/>
            <person name="Clum A."/>
            <person name="Drula E."/>
            <person name="Henrissat B."/>
            <person name="Kohler A."/>
            <person name="Grigoriev I.V."/>
            <person name="Martin F.M."/>
            <person name="Hacquard S."/>
        </authorList>
    </citation>
    <scope>NUCLEOTIDE SEQUENCE</scope>
    <source>
        <strain evidence="1">MPI-SDFR-AT-0073</strain>
    </source>
</reference>
<organism evidence="1 2">
    <name type="scientific">Truncatella angustata</name>
    <dbReference type="NCBI Taxonomy" id="152316"/>
    <lineage>
        <taxon>Eukaryota</taxon>
        <taxon>Fungi</taxon>
        <taxon>Dikarya</taxon>
        <taxon>Ascomycota</taxon>
        <taxon>Pezizomycotina</taxon>
        <taxon>Sordariomycetes</taxon>
        <taxon>Xylariomycetidae</taxon>
        <taxon>Amphisphaeriales</taxon>
        <taxon>Sporocadaceae</taxon>
        <taxon>Truncatella</taxon>
    </lineage>
</organism>
<name>A0A9P8UWH7_9PEZI</name>
<dbReference type="InterPro" id="IPR016181">
    <property type="entry name" value="Acyl_CoA_acyltransferase"/>
</dbReference>
<dbReference type="Gene3D" id="3.40.630.30">
    <property type="match status" value="1"/>
</dbReference>
<comment type="caution">
    <text evidence="1">The sequence shown here is derived from an EMBL/GenBank/DDBJ whole genome shotgun (WGS) entry which is preliminary data.</text>
</comment>
<dbReference type="AlphaFoldDB" id="A0A9P8UWH7"/>
<dbReference type="GeneID" id="70135104"/>